<evidence type="ECO:0000313" key="3">
    <source>
        <dbReference type="Proteomes" id="UP000006094"/>
    </source>
</evidence>
<dbReference type="OrthoDB" id="9839089at2"/>
<dbReference type="KEGG" id="cad:Curi_c12010"/>
<evidence type="ECO:0000313" key="2">
    <source>
        <dbReference type="EMBL" id="AFS78214.1"/>
    </source>
</evidence>
<reference evidence="2 3" key="1">
    <citation type="journal article" date="2012" name="PLoS ONE">
        <title>The purine-utilizing bacterium Clostridium acidurici 9a: a genome-guided metabolic reconsideration.</title>
        <authorList>
            <person name="Hartwich K."/>
            <person name="Poehlein A."/>
            <person name="Daniel R."/>
        </authorList>
    </citation>
    <scope>NUCLEOTIDE SEQUENCE [LARGE SCALE GENOMIC DNA]</scope>
    <source>
        <strain evidence="3">ATCC 7906 / DSM 604 / BCRC 14475 / CIP 104303 / KCTC 5404 / NCIMB 10678 / 9a</strain>
    </source>
</reference>
<name>K0AY93_GOTA9</name>
<accession>K0AY93</accession>
<organism evidence="2 3">
    <name type="scientific">Gottschalkia acidurici (strain ATCC 7906 / DSM 604 / BCRC 14475 / CIP 104303 / KCTC 5404 / NCIMB 10678 / 9a)</name>
    <name type="common">Clostridium acidurici</name>
    <dbReference type="NCBI Taxonomy" id="1128398"/>
    <lineage>
        <taxon>Bacteria</taxon>
        <taxon>Bacillati</taxon>
        <taxon>Bacillota</taxon>
        <taxon>Tissierellia</taxon>
        <taxon>Tissierellales</taxon>
        <taxon>Gottschalkiaceae</taxon>
        <taxon>Gottschalkia</taxon>
    </lineage>
</organism>
<dbReference type="STRING" id="1128398.Curi_c12010"/>
<dbReference type="HOGENOM" id="CLU_1472733_0_0_9"/>
<keyword evidence="3" id="KW-1185">Reference proteome</keyword>
<protein>
    <submittedName>
        <fullName evidence="2">Uncharacterized protein</fullName>
    </submittedName>
</protein>
<proteinExistence type="predicted"/>
<dbReference type="Proteomes" id="UP000006094">
    <property type="component" value="Chromosome"/>
</dbReference>
<sequence length="183" mass="21887">MKTKHKVYGCIIAIIIVITSMYIYNDLHYVKYENIQNHIEKEIGHEVTIEKNLEKSQYYFFLYTYEDSEKEKQIGMSFYEKKPFSRYERIGGSLGNKVTGKYYARGGSLIYCVFGANIDNSISKVRIDLDENKYEEKILDESYYMIPFVFKNKNVEYDKITFYNSKDEDITEQIIEKRMYDIE</sequence>
<feature type="transmembrane region" description="Helical" evidence="1">
    <location>
        <begin position="7"/>
        <end position="24"/>
    </location>
</feature>
<evidence type="ECO:0000256" key="1">
    <source>
        <dbReference type="SAM" id="Phobius"/>
    </source>
</evidence>
<keyword evidence="1" id="KW-1133">Transmembrane helix</keyword>
<dbReference type="EMBL" id="CP003326">
    <property type="protein sequence ID" value="AFS78214.1"/>
    <property type="molecule type" value="Genomic_DNA"/>
</dbReference>
<keyword evidence="1" id="KW-0472">Membrane</keyword>
<gene>
    <name evidence="2" type="ordered locus">Curi_c12010</name>
</gene>
<dbReference type="RefSeq" id="WP_014967351.1">
    <property type="nucleotide sequence ID" value="NC_018664.1"/>
</dbReference>
<keyword evidence="1" id="KW-0812">Transmembrane</keyword>
<dbReference type="AlphaFoldDB" id="K0AY93"/>